<evidence type="ECO:0000259" key="3">
    <source>
        <dbReference type="PROSITE" id="PS51371"/>
    </source>
</evidence>
<evidence type="ECO:0000256" key="2">
    <source>
        <dbReference type="PROSITE-ProRule" id="PRU00703"/>
    </source>
</evidence>
<dbReference type="HOGENOM" id="CLU_076812_2_0_2"/>
<keyword evidence="1" id="KW-0677">Repeat</keyword>
<name>H9ZZY3_FERFK</name>
<keyword evidence="5" id="KW-1185">Reference proteome</keyword>
<dbReference type="KEGG" id="ffo:FFONT_0300"/>
<dbReference type="EMBL" id="CP003423">
    <property type="protein sequence ID" value="AFH42290.1"/>
    <property type="molecule type" value="Genomic_DNA"/>
</dbReference>
<organism evidence="4 5">
    <name type="scientific">Fervidicoccus fontis (strain DSM 19380 / JCM 18336 / VKM B-2539 / Kam940)</name>
    <dbReference type="NCBI Taxonomy" id="1163730"/>
    <lineage>
        <taxon>Archaea</taxon>
        <taxon>Thermoproteota</taxon>
        <taxon>Thermoprotei</taxon>
        <taxon>Fervidicoccales</taxon>
        <taxon>Fervidicoccaceae</taxon>
        <taxon>Fervidicoccus</taxon>
    </lineage>
</organism>
<dbReference type="Gene3D" id="3.10.580.10">
    <property type="entry name" value="CBS-domain"/>
    <property type="match status" value="2"/>
</dbReference>
<dbReference type="InterPro" id="IPR046342">
    <property type="entry name" value="CBS_dom_sf"/>
</dbReference>
<evidence type="ECO:0000256" key="1">
    <source>
        <dbReference type="ARBA" id="ARBA00022737"/>
    </source>
</evidence>
<feature type="domain" description="CBS" evidence="3">
    <location>
        <begin position="224"/>
        <end position="274"/>
    </location>
</feature>
<dbReference type="PROSITE" id="PS51371">
    <property type="entry name" value="CBS"/>
    <property type="match status" value="3"/>
</dbReference>
<dbReference type="PANTHER" id="PTHR48108">
    <property type="entry name" value="CBS DOMAIN-CONTAINING PROTEIN CBSX2, CHLOROPLASTIC"/>
    <property type="match status" value="1"/>
</dbReference>
<feature type="domain" description="CBS" evidence="3">
    <location>
        <begin position="88"/>
        <end position="145"/>
    </location>
</feature>
<dbReference type="AlphaFoldDB" id="H9ZZY3"/>
<dbReference type="SMART" id="SM00116">
    <property type="entry name" value="CBS"/>
    <property type="match status" value="4"/>
</dbReference>
<protein>
    <submittedName>
        <fullName evidence="4">CBS domain containing protein</fullName>
    </submittedName>
</protein>
<keyword evidence="2" id="KW-0129">CBS domain</keyword>
<sequence length="274" mass="31183">MGKMACDIKNLLNENVSFLLRTDFPTIDKNQTLTQAFKLMEKYRIDRVVVTENKIPIGIMTKKDVLNKLMVERTRLVSASRLHVSSFYTPNLYHVDERSTVADAGREMKEKKISSVAVMKDDALVGIVIRMDYSKLLSSCEEISSKSFASSLKKVVRFGERITSLREIFLKEDVVYLPVVDPNNYLAGYITVNNIADALLFYQKDTKESLRKVARKEIVVEEVMSRPPLFVYSSDPISKASKLIIEHQSRGVSVIEKDLLIGIIDDNDILRNII</sequence>
<dbReference type="CDD" id="cd02205">
    <property type="entry name" value="CBS_pair_SF"/>
    <property type="match status" value="2"/>
</dbReference>
<dbReference type="InterPro" id="IPR051462">
    <property type="entry name" value="CBS_domain-containing"/>
</dbReference>
<dbReference type="Pfam" id="PF00571">
    <property type="entry name" value="CBS"/>
    <property type="match status" value="4"/>
</dbReference>
<reference evidence="4 5" key="2">
    <citation type="journal article" date="2014" name="Extremophiles">
        <title>Analysis of the complete genome of Fervidococcus fontis confirms the distinct phylogenetic position of the order Fervidicoccales and suggests its environmental function.</title>
        <authorList>
            <person name="Lebedinsky A.V."/>
            <person name="Mardanov A.V."/>
            <person name="Kublanov I.V."/>
            <person name="Gumerov V.M."/>
            <person name="Beletsky A.V."/>
            <person name="Perevalova A.A."/>
            <person name="Bidzhieva S.Kh."/>
            <person name="Bonch-Osmolovskaya E.A."/>
            <person name="Skryabin K.G."/>
            <person name="Ravin N.V."/>
        </authorList>
    </citation>
    <scope>NUCLEOTIDE SEQUENCE [LARGE SCALE GENOMIC DNA]</scope>
    <source>
        <strain evidence="5">DSM 19380 / VKM B-2539 / Kam940</strain>
    </source>
</reference>
<evidence type="ECO:0000313" key="5">
    <source>
        <dbReference type="Proteomes" id="UP000007391"/>
    </source>
</evidence>
<dbReference type="SUPFAM" id="SSF54631">
    <property type="entry name" value="CBS-domain pair"/>
    <property type="match status" value="2"/>
</dbReference>
<proteinExistence type="predicted"/>
<evidence type="ECO:0000313" key="4">
    <source>
        <dbReference type="EMBL" id="AFH42290.1"/>
    </source>
</evidence>
<dbReference type="PANTHER" id="PTHR48108:SF26">
    <property type="entry name" value="CBS DOMAIN-CONTAINING PROTEIN DDB_G0289609"/>
    <property type="match status" value="1"/>
</dbReference>
<dbReference type="STRING" id="1163730.FFONT_0300"/>
<dbReference type="InParanoid" id="H9ZZY3"/>
<feature type="domain" description="CBS" evidence="3">
    <location>
        <begin position="20"/>
        <end position="76"/>
    </location>
</feature>
<gene>
    <name evidence="4" type="ordered locus">FFONT_0300</name>
</gene>
<accession>H9ZZY3</accession>
<dbReference type="InterPro" id="IPR000644">
    <property type="entry name" value="CBS_dom"/>
</dbReference>
<reference evidence="5" key="1">
    <citation type="submission" date="2012-03" db="EMBL/GenBank/DDBJ databases">
        <title>Fervidicoccus fontis complete genome analysis confirms its distinct phylogenetic position and predicts its environmental function.</title>
        <authorList>
            <person name="Lebedinsky A.V."/>
            <person name="Mardanov A.V."/>
            <person name="Gumerov V.M."/>
            <person name="Beletsky A.V."/>
            <person name="Kublanov I.V."/>
            <person name="Perevalova A.A."/>
            <person name="Bonch-Osmolovskaya E.A."/>
            <person name="Ravin N.V."/>
            <person name="Skryabin K.G."/>
        </authorList>
    </citation>
    <scope>NUCLEOTIDE SEQUENCE [LARGE SCALE GENOMIC DNA]</scope>
    <source>
        <strain evidence="5">DSM 19380 / VKM B-2539 / Kam940</strain>
    </source>
</reference>
<dbReference type="Proteomes" id="UP000007391">
    <property type="component" value="Chromosome"/>
</dbReference>
<dbReference type="eggNOG" id="arCOG00600">
    <property type="taxonomic scope" value="Archaea"/>
</dbReference>